<dbReference type="EMBL" id="CP104778">
    <property type="protein sequence ID" value="WPC20972.1"/>
    <property type="molecule type" value="Genomic_DNA"/>
</dbReference>
<keyword evidence="5 12" id="KW-0132">Cell division</keyword>
<dbReference type="NCBIfam" id="TIGR00115">
    <property type="entry name" value="tig"/>
    <property type="match status" value="1"/>
</dbReference>
<keyword evidence="6 12" id="KW-0697">Rotamase</keyword>
<dbReference type="Gene3D" id="3.30.70.1050">
    <property type="entry name" value="Trigger factor ribosome-binding domain"/>
    <property type="match status" value="1"/>
</dbReference>
<feature type="region of interest" description="Disordered" evidence="16">
    <location>
        <begin position="424"/>
        <end position="448"/>
    </location>
</feature>
<dbReference type="InterPro" id="IPR005215">
    <property type="entry name" value="Trig_fac"/>
</dbReference>
<dbReference type="Gene3D" id="3.10.50.40">
    <property type="match status" value="1"/>
</dbReference>
<dbReference type="Gene3D" id="1.10.3120.10">
    <property type="entry name" value="Trigger factor, C-terminal domain"/>
    <property type="match status" value="1"/>
</dbReference>
<evidence type="ECO:0000256" key="3">
    <source>
        <dbReference type="ARBA" id="ARBA00013194"/>
    </source>
</evidence>
<dbReference type="Pfam" id="PF00254">
    <property type="entry name" value="FKBP_C"/>
    <property type="match status" value="1"/>
</dbReference>
<feature type="domain" description="PPIase FKBP-type" evidence="17">
    <location>
        <begin position="163"/>
        <end position="248"/>
    </location>
</feature>
<evidence type="ECO:0000256" key="9">
    <source>
        <dbReference type="ARBA" id="ARBA00023306"/>
    </source>
</evidence>
<evidence type="ECO:0000256" key="5">
    <source>
        <dbReference type="ARBA" id="ARBA00022618"/>
    </source>
</evidence>
<dbReference type="EC" id="5.2.1.8" evidence="3 12"/>
<evidence type="ECO:0000256" key="2">
    <source>
        <dbReference type="ARBA" id="ARBA00005464"/>
    </source>
</evidence>
<keyword evidence="7 12" id="KW-0143">Chaperone</keyword>
<keyword evidence="8 12" id="KW-0413">Isomerase</keyword>
<dbReference type="PROSITE" id="PS50059">
    <property type="entry name" value="FKBP_PPIASE"/>
    <property type="match status" value="1"/>
</dbReference>
<dbReference type="Proteomes" id="UP001302696">
    <property type="component" value="Chromosome"/>
</dbReference>
<evidence type="ECO:0000256" key="8">
    <source>
        <dbReference type="ARBA" id="ARBA00023235"/>
    </source>
</evidence>
<dbReference type="Pfam" id="PF05698">
    <property type="entry name" value="Trigger_C"/>
    <property type="match status" value="1"/>
</dbReference>
<evidence type="ECO:0000256" key="14">
    <source>
        <dbReference type="RuleBase" id="RU003914"/>
    </source>
</evidence>
<dbReference type="InterPro" id="IPR037041">
    <property type="entry name" value="Trigger_fac_C_sf"/>
</dbReference>
<keyword evidence="12" id="KW-0963">Cytoplasm</keyword>
<dbReference type="InterPro" id="IPR001179">
    <property type="entry name" value="PPIase_FKBP_dom"/>
</dbReference>
<dbReference type="SUPFAM" id="SSF54534">
    <property type="entry name" value="FKBP-like"/>
    <property type="match status" value="1"/>
</dbReference>
<comment type="function">
    <text evidence="10 12">Involved in protein export. Acts as a chaperone by maintaining the newly synthesized protein in an open conformation. Functions as a peptidyl-prolyl cis-trans isomerase.</text>
</comment>
<sequence>MTAKWEKKGANDGELTFEISTDKISEGLDKAFIKTRKQLNVPGFRKGRVPRQIFNQMYGEEALYEDALNIVLPDAYEAAIEEAKIEPVDQPKIDVDSMEKGKAWVLKAVVTVKPDVKLGDYKGVTVAKQAHRVTSKEVDADIEKKREQQAELVLKEDKPAENGDTVTIDFEGSVDGKPFDGGKADNYDLELGSNSFIPGFEEQLVGHKSDEKVDVKVTFPDDYNAEDLQGKAADFAVTIHEIKTKELPDLDDEFAKDVDEEVDSLEELKAKTHDELKAQKDEAAAQAKEDEAIQKAVDNAEVKEIPQSMIDEDVQRQLDQYLANMQQQGIDPKTYYKITGTSEDDLKKQLADGAANRVKTNLVLEAIVDAEKIVPTEDEVAAEVKDLASQYGMEESAIKKALSEDMLKHDIAVKKAVSVITDSAVEESKAKAAKETKDADKTDDAETK</sequence>
<dbReference type="InterPro" id="IPR046357">
    <property type="entry name" value="PPIase_dom_sf"/>
</dbReference>
<proteinExistence type="inferred from homology"/>
<dbReference type="Pfam" id="PF05697">
    <property type="entry name" value="Trigger_N"/>
    <property type="match status" value="1"/>
</dbReference>
<dbReference type="PIRSF" id="PIRSF003095">
    <property type="entry name" value="Trigger_factor"/>
    <property type="match status" value="1"/>
</dbReference>
<protein>
    <recommendedName>
        <fullName evidence="4 12">Trigger factor</fullName>
        <shortName evidence="12">TF</shortName>
        <ecNumber evidence="3 12">5.2.1.8</ecNumber>
    </recommendedName>
    <alternativeName>
        <fullName evidence="11 12">PPIase</fullName>
    </alternativeName>
</protein>
<dbReference type="HAMAP" id="MF_00303">
    <property type="entry name" value="Trigger_factor_Tig"/>
    <property type="match status" value="1"/>
</dbReference>
<evidence type="ECO:0000256" key="4">
    <source>
        <dbReference type="ARBA" id="ARBA00016902"/>
    </source>
</evidence>
<feature type="coiled-coil region" evidence="15">
    <location>
        <begin position="255"/>
        <end position="293"/>
    </location>
</feature>
<comment type="catalytic activity">
    <reaction evidence="1 12 13">
        <text>[protein]-peptidylproline (omega=180) = [protein]-peptidylproline (omega=0)</text>
        <dbReference type="Rhea" id="RHEA:16237"/>
        <dbReference type="Rhea" id="RHEA-COMP:10747"/>
        <dbReference type="Rhea" id="RHEA-COMP:10748"/>
        <dbReference type="ChEBI" id="CHEBI:83833"/>
        <dbReference type="ChEBI" id="CHEBI:83834"/>
        <dbReference type="EC" id="5.2.1.8"/>
    </reaction>
</comment>
<keyword evidence="19" id="KW-1185">Reference proteome</keyword>
<evidence type="ECO:0000256" key="15">
    <source>
        <dbReference type="SAM" id="Coils"/>
    </source>
</evidence>
<dbReference type="InterPro" id="IPR027304">
    <property type="entry name" value="Trigger_fact/SurA_dom_sf"/>
</dbReference>
<evidence type="ECO:0000313" key="18">
    <source>
        <dbReference type="EMBL" id="WPC20972.1"/>
    </source>
</evidence>
<dbReference type="PANTHER" id="PTHR30560">
    <property type="entry name" value="TRIGGER FACTOR CHAPERONE AND PEPTIDYL-PROLYL CIS/TRANS ISOMERASE"/>
    <property type="match status" value="1"/>
</dbReference>
<keyword evidence="15" id="KW-0175">Coiled coil</keyword>
<evidence type="ECO:0000256" key="6">
    <source>
        <dbReference type="ARBA" id="ARBA00023110"/>
    </source>
</evidence>
<evidence type="ECO:0000256" key="11">
    <source>
        <dbReference type="ARBA" id="ARBA00029986"/>
    </source>
</evidence>
<comment type="similarity">
    <text evidence="2 12 14">Belongs to the FKBP-type PPIase family. Tig subfamily.</text>
</comment>
<dbReference type="InterPro" id="IPR008880">
    <property type="entry name" value="Trigger_fac_C"/>
</dbReference>
<evidence type="ECO:0000256" key="10">
    <source>
        <dbReference type="ARBA" id="ARBA00024849"/>
    </source>
</evidence>
<comment type="subcellular location">
    <subcellularLocation>
        <location evidence="12">Cytoplasm</location>
    </subcellularLocation>
    <text evidence="12">About half TF is bound to the ribosome near the polypeptide exit tunnel while the other half is free in the cytoplasm.</text>
</comment>
<feature type="compositionally biased region" description="Basic and acidic residues" evidence="16">
    <location>
        <begin position="426"/>
        <end position="448"/>
    </location>
</feature>
<organism evidence="18 19">
    <name type="scientific">Pediococcus inopinatus</name>
    <dbReference type="NCBI Taxonomy" id="114090"/>
    <lineage>
        <taxon>Bacteria</taxon>
        <taxon>Bacillati</taxon>
        <taxon>Bacillota</taxon>
        <taxon>Bacilli</taxon>
        <taxon>Lactobacillales</taxon>
        <taxon>Lactobacillaceae</taxon>
        <taxon>Pediococcus</taxon>
    </lineage>
</organism>
<dbReference type="SUPFAM" id="SSF102735">
    <property type="entry name" value="Trigger factor ribosome-binding domain"/>
    <property type="match status" value="1"/>
</dbReference>
<evidence type="ECO:0000313" key="19">
    <source>
        <dbReference type="Proteomes" id="UP001302696"/>
    </source>
</evidence>
<dbReference type="InterPro" id="IPR036611">
    <property type="entry name" value="Trigger_fac_ribosome-bd_sf"/>
</dbReference>
<dbReference type="RefSeq" id="WP_063697735.1">
    <property type="nucleotide sequence ID" value="NZ_BBIM01000030.1"/>
</dbReference>
<reference evidence="19" key="1">
    <citation type="submission" date="2024-06" db="EMBL/GenBank/DDBJ databases">
        <authorList>
            <person name="Chang H.C."/>
            <person name="Mun S.Y."/>
        </authorList>
    </citation>
    <scope>NUCLEOTIDE SEQUENCE [LARGE SCALE GENOMIC DNA]</scope>
    <source>
        <strain evidence="19">KT1</strain>
    </source>
</reference>
<evidence type="ECO:0000256" key="7">
    <source>
        <dbReference type="ARBA" id="ARBA00023186"/>
    </source>
</evidence>
<dbReference type="PANTHER" id="PTHR30560:SF3">
    <property type="entry name" value="TRIGGER FACTOR-LIKE PROTEIN TIG, CHLOROPLASTIC"/>
    <property type="match status" value="1"/>
</dbReference>
<evidence type="ECO:0000259" key="17">
    <source>
        <dbReference type="PROSITE" id="PS50059"/>
    </source>
</evidence>
<dbReference type="SUPFAM" id="SSF109998">
    <property type="entry name" value="Triger factor/SurA peptide-binding domain-like"/>
    <property type="match status" value="1"/>
</dbReference>
<evidence type="ECO:0000256" key="12">
    <source>
        <dbReference type="HAMAP-Rule" id="MF_00303"/>
    </source>
</evidence>
<name>A0ABZ0Q4C5_9LACO</name>
<accession>A0ABZ0Q4C5</accession>
<gene>
    <name evidence="12 18" type="primary">tig</name>
    <name evidence="18" type="ORF">N6G96_06635</name>
</gene>
<comment type="domain">
    <text evidence="12">Consists of 3 domains; the N-terminus binds the ribosome, the middle domain has PPIase activity, while the C-terminus has intrinsic chaperone activity on its own.</text>
</comment>
<keyword evidence="9 12" id="KW-0131">Cell cycle</keyword>
<evidence type="ECO:0000256" key="13">
    <source>
        <dbReference type="PROSITE-ProRule" id="PRU00277"/>
    </source>
</evidence>
<dbReference type="GO" id="GO:0003755">
    <property type="term" value="F:peptidyl-prolyl cis-trans isomerase activity"/>
    <property type="evidence" value="ECO:0007669"/>
    <property type="project" value="UniProtKB-EC"/>
</dbReference>
<dbReference type="InterPro" id="IPR008881">
    <property type="entry name" value="Trigger_fac_ribosome-bd_bac"/>
</dbReference>
<evidence type="ECO:0000256" key="1">
    <source>
        <dbReference type="ARBA" id="ARBA00000971"/>
    </source>
</evidence>
<evidence type="ECO:0000256" key="16">
    <source>
        <dbReference type="SAM" id="MobiDB-lite"/>
    </source>
</evidence>